<protein>
    <submittedName>
        <fullName evidence="2">Tol-Pal system protein TolB</fullName>
    </submittedName>
</protein>
<evidence type="ECO:0000313" key="3">
    <source>
        <dbReference type="Proteomes" id="UP001210261"/>
    </source>
</evidence>
<proteinExistence type="predicted"/>
<evidence type="ECO:0000259" key="1">
    <source>
        <dbReference type="Pfam" id="PF04052"/>
    </source>
</evidence>
<dbReference type="InterPro" id="IPR007195">
    <property type="entry name" value="TolB_N"/>
</dbReference>
<dbReference type="InterPro" id="IPR011042">
    <property type="entry name" value="6-blade_b-propeller_TolB-like"/>
</dbReference>
<feature type="domain" description="TolB N-terminal" evidence="1">
    <location>
        <begin position="25"/>
        <end position="122"/>
    </location>
</feature>
<organism evidence="2 3">
    <name type="scientific">Helicobacter ibis</name>
    <dbReference type="NCBI Taxonomy" id="2962633"/>
    <lineage>
        <taxon>Bacteria</taxon>
        <taxon>Pseudomonadati</taxon>
        <taxon>Campylobacterota</taxon>
        <taxon>Epsilonproteobacteria</taxon>
        <taxon>Campylobacterales</taxon>
        <taxon>Helicobacteraceae</taxon>
        <taxon>Helicobacter</taxon>
    </lineage>
</organism>
<dbReference type="RefSeq" id="WP_271020905.1">
    <property type="nucleotide sequence ID" value="NZ_JAQHXR010000001.1"/>
</dbReference>
<accession>A0ABT4VD63</accession>
<reference evidence="2 3" key="1">
    <citation type="submission" date="2023-01" db="EMBL/GenBank/DDBJ databases">
        <title>Description of Helicobacter ibis sp. nov. isolated from faecal droppings of black-faced ibis (Theristicus melanopis).</title>
        <authorList>
            <person name="Lopez-Cantillo M."/>
            <person name="Vidal-Veuthey B."/>
            <person name="Mella A."/>
            <person name="De La Haba R."/>
            <person name="Collado L."/>
        </authorList>
    </citation>
    <scope>NUCLEOTIDE SEQUENCE [LARGE SCALE GENOMIC DNA]</scope>
    <source>
        <strain evidence="2 3">A82</strain>
    </source>
</reference>
<dbReference type="SUPFAM" id="SSF69304">
    <property type="entry name" value="Tricorn protease N-terminal domain"/>
    <property type="match status" value="1"/>
</dbReference>
<dbReference type="EMBL" id="JAQHXR010000001">
    <property type="protein sequence ID" value="MDA3968623.1"/>
    <property type="molecule type" value="Genomic_DNA"/>
</dbReference>
<dbReference type="Proteomes" id="UP001210261">
    <property type="component" value="Unassembled WGS sequence"/>
</dbReference>
<dbReference type="NCBIfam" id="NF003124">
    <property type="entry name" value="PRK04043.1"/>
    <property type="match status" value="1"/>
</dbReference>
<keyword evidence="3" id="KW-1185">Reference proteome</keyword>
<gene>
    <name evidence="2" type="primary">tolB</name>
    <name evidence="2" type="ORF">PF021_02915</name>
</gene>
<dbReference type="PANTHER" id="PTHR36842:SF1">
    <property type="entry name" value="PROTEIN TOLB"/>
    <property type="match status" value="1"/>
</dbReference>
<dbReference type="Gene3D" id="2.120.10.30">
    <property type="entry name" value="TolB, C-terminal domain"/>
    <property type="match status" value="1"/>
</dbReference>
<evidence type="ECO:0000313" key="2">
    <source>
        <dbReference type="EMBL" id="MDA3968623.1"/>
    </source>
</evidence>
<name>A0ABT4VD63_9HELI</name>
<comment type="caution">
    <text evidence="2">The sequence shown here is derived from an EMBL/GenBank/DDBJ whole genome shotgun (WGS) entry which is preliminary data.</text>
</comment>
<sequence length="427" mass="48412">MSRVIFCIFCCVGFLFARDNIDATMEVVKKFGNLPTILVQNIGKDSNKMGYSLRTYKMLVADLKVTGHFVVQENPEVVTSEAVLNFDDYRSSRIDLIARVSAEVTRGGLESVLQLYDANTGNIVLSKEYTTNTTDSYPLMAHRMAIDINNYIKAPDVSWLERMVVLSYYTKPGESEIIVSDYTLTYKRHVISGGLNIFPKWANESQSAFYYTKYLDKPTLFRYDLSTGQNTRLIDSEGMLVASDVSRDSYKLLLTMAPKEQADIFMYDVPSGRLNKLTTYSGIDVSANFIENENRIMFISDRLGYPNVFAIPSSGEVPGKVEQMVFHGKNNNAANAFGNYIVYSSRETSEEFERNTFNLYLISTKSDFIRRLTANGVNQFPRFAKDGETIMYIKHESNQSALGIIRLNYNKTLLFPLTGATIQSMDW</sequence>
<dbReference type="PANTHER" id="PTHR36842">
    <property type="entry name" value="PROTEIN TOLB HOMOLOG"/>
    <property type="match status" value="1"/>
</dbReference>
<dbReference type="Pfam" id="PF04052">
    <property type="entry name" value="TolB_N"/>
    <property type="match status" value="1"/>
</dbReference>